<reference evidence="1" key="2">
    <citation type="journal article" date="2015" name="Data Brief">
        <title>Shoot transcriptome of the giant reed, Arundo donax.</title>
        <authorList>
            <person name="Barrero R.A."/>
            <person name="Guerrero F.D."/>
            <person name="Moolhuijzen P."/>
            <person name="Goolsby J.A."/>
            <person name="Tidwell J."/>
            <person name="Bellgard S.E."/>
            <person name="Bellgard M.I."/>
        </authorList>
    </citation>
    <scope>NUCLEOTIDE SEQUENCE</scope>
    <source>
        <tissue evidence="1">Shoot tissue taken approximately 20 cm above the soil surface</tissue>
    </source>
</reference>
<dbReference type="EMBL" id="GBRH01278352">
    <property type="protein sequence ID" value="JAD19543.1"/>
    <property type="molecule type" value="Transcribed_RNA"/>
</dbReference>
<reference evidence="1" key="1">
    <citation type="submission" date="2014-09" db="EMBL/GenBank/DDBJ databases">
        <authorList>
            <person name="Magalhaes I.L.F."/>
            <person name="Oliveira U."/>
            <person name="Santos F.R."/>
            <person name="Vidigal T.H.D.A."/>
            <person name="Brescovit A.D."/>
            <person name="Santos A.J."/>
        </authorList>
    </citation>
    <scope>NUCLEOTIDE SEQUENCE</scope>
    <source>
        <tissue evidence="1">Shoot tissue taken approximately 20 cm above the soil surface</tissue>
    </source>
</reference>
<evidence type="ECO:0000313" key="1">
    <source>
        <dbReference type="EMBL" id="JAD19543.1"/>
    </source>
</evidence>
<proteinExistence type="predicted"/>
<dbReference type="AlphaFoldDB" id="A0A0A8Y2U8"/>
<accession>A0A0A8Y2U8</accession>
<protein>
    <submittedName>
        <fullName evidence="1">Uncharacterized protein</fullName>
    </submittedName>
</protein>
<sequence>MAKFGMLKLHEGITVGSDF</sequence>
<name>A0A0A8Y2U8_ARUDO</name>
<organism evidence="1">
    <name type="scientific">Arundo donax</name>
    <name type="common">Giant reed</name>
    <name type="synonym">Donax arundinaceus</name>
    <dbReference type="NCBI Taxonomy" id="35708"/>
    <lineage>
        <taxon>Eukaryota</taxon>
        <taxon>Viridiplantae</taxon>
        <taxon>Streptophyta</taxon>
        <taxon>Embryophyta</taxon>
        <taxon>Tracheophyta</taxon>
        <taxon>Spermatophyta</taxon>
        <taxon>Magnoliopsida</taxon>
        <taxon>Liliopsida</taxon>
        <taxon>Poales</taxon>
        <taxon>Poaceae</taxon>
        <taxon>PACMAD clade</taxon>
        <taxon>Arundinoideae</taxon>
        <taxon>Arundineae</taxon>
        <taxon>Arundo</taxon>
    </lineage>
</organism>